<dbReference type="Gene3D" id="1.10.30.50">
    <property type="match status" value="1"/>
</dbReference>
<dbReference type="InterPro" id="IPR003615">
    <property type="entry name" value="HNH_nuc"/>
</dbReference>
<keyword evidence="2" id="KW-0540">Nuclease</keyword>
<dbReference type="SMART" id="SM00507">
    <property type="entry name" value="HNHc"/>
    <property type="match status" value="1"/>
</dbReference>
<dbReference type="PANTHER" id="PTHR33877">
    <property type="entry name" value="SLL1193 PROTEIN"/>
    <property type="match status" value="1"/>
</dbReference>
<dbReference type="Pfam" id="PF01844">
    <property type="entry name" value="HNH"/>
    <property type="match status" value="1"/>
</dbReference>
<dbReference type="CDD" id="cd00085">
    <property type="entry name" value="HNHc"/>
    <property type="match status" value="1"/>
</dbReference>
<dbReference type="GO" id="GO:0004519">
    <property type="term" value="F:endonuclease activity"/>
    <property type="evidence" value="ECO:0007669"/>
    <property type="project" value="UniProtKB-KW"/>
</dbReference>
<dbReference type="InterPro" id="IPR052892">
    <property type="entry name" value="NA-targeting_endonuclease"/>
</dbReference>
<evidence type="ECO:0000313" key="3">
    <source>
        <dbReference type="Proteomes" id="UP000190774"/>
    </source>
</evidence>
<dbReference type="GO" id="GO:0008270">
    <property type="term" value="F:zinc ion binding"/>
    <property type="evidence" value="ECO:0007669"/>
    <property type="project" value="InterPro"/>
</dbReference>
<dbReference type="RefSeq" id="WP_217699050.1">
    <property type="nucleotide sequence ID" value="NZ_FUYE01000022.1"/>
</dbReference>
<dbReference type="PANTHER" id="PTHR33877:SF1">
    <property type="entry name" value="TYPE IV METHYL-DIRECTED RESTRICTION ENZYME ECOKMCRA"/>
    <property type="match status" value="1"/>
</dbReference>
<sequence>MTRQLVRERAQFRCEYCHLHQDHEPSRPFHIEHIIARQHRGDDHLENLALAFHLCNWHKGPNLTSLDPDTNALTRLFHPRQDKWPDHFRLEGVRIVGLTDIGKTTLWLLEMNGEERLELRSILLDAGEIDPTSYA</sequence>
<keyword evidence="2" id="KW-0378">Hydrolase</keyword>
<organism evidence="2 3">
    <name type="scientific">Prosthecobacter debontii</name>
    <dbReference type="NCBI Taxonomy" id="48467"/>
    <lineage>
        <taxon>Bacteria</taxon>
        <taxon>Pseudomonadati</taxon>
        <taxon>Verrucomicrobiota</taxon>
        <taxon>Verrucomicrobiia</taxon>
        <taxon>Verrucomicrobiales</taxon>
        <taxon>Verrucomicrobiaceae</taxon>
        <taxon>Prosthecobacter</taxon>
    </lineage>
</organism>
<keyword evidence="2" id="KW-0255">Endonuclease</keyword>
<dbReference type="EMBL" id="FUYE01000022">
    <property type="protein sequence ID" value="SKB07139.1"/>
    <property type="molecule type" value="Genomic_DNA"/>
</dbReference>
<gene>
    <name evidence="2" type="ORF">SAMN02745166_04627</name>
</gene>
<keyword evidence="3" id="KW-1185">Reference proteome</keyword>
<accession>A0A1T4YZB6</accession>
<feature type="domain" description="HNH nuclease" evidence="1">
    <location>
        <begin position="1"/>
        <end position="57"/>
    </location>
</feature>
<proteinExistence type="predicted"/>
<dbReference type="Proteomes" id="UP000190774">
    <property type="component" value="Unassembled WGS sequence"/>
</dbReference>
<dbReference type="AlphaFoldDB" id="A0A1T4YZB6"/>
<name>A0A1T4YZB6_9BACT</name>
<dbReference type="InterPro" id="IPR002711">
    <property type="entry name" value="HNH"/>
</dbReference>
<protein>
    <submittedName>
        <fullName evidence="2">HNH endonuclease</fullName>
    </submittedName>
</protein>
<dbReference type="STRING" id="48467.SAMN02745166_04627"/>
<dbReference type="GO" id="GO:0003676">
    <property type="term" value="F:nucleic acid binding"/>
    <property type="evidence" value="ECO:0007669"/>
    <property type="project" value="InterPro"/>
</dbReference>
<evidence type="ECO:0000259" key="1">
    <source>
        <dbReference type="SMART" id="SM00507"/>
    </source>
</evidence>
<evidence type="ECO:0000313" key="2">
    <source>
        <dbReference type="EMBL" id="SKB07139.1"/>
    </source>
</evidence>
<reference evidence="3" key="1">
    <citation type="submission" date="2017-02" db="EMBL/GenBank/DDBJ databases">
        <authorList>
            <person name="Varghese N."/>
            <person name="Submissions S."/>
        </authorList>
    </citation>
    <scope>NUCLEOTIDE SEQUENCE [LARGE SCALE GENOMIC DNA]</scope>
    <source>
        <strain evidence="3">ATCC 700200</strain>
    </source>
</reference>